<dbReference type="InterPro" id="IPR036265">
    <property type="entry name" value="HIT-like_sf"/>
</dbReference>
<sequence>MECIFCNCDKENYIAENKYAFAILDKYPVNEGHTLIISKRHFESLFEATPDEAKAIFNLIHEVKEILDVQYNPQGYNIGVNVGYAAGQTVKHLHVHVIPRYRGDVENPRGGIRNLKVPLVNYD</sequence>
<feature type="short sequence motif" description="Histidine triad motif" evidence="3">
    <location>
        <begin position="92"/>
        <end position="96"/>
    </location>
</feature>
<evidence type="ECO:0000256" key="3">
    <source>
        <dbReference type="PROSITE-ProRule" id="PRU00464"/>
    </source>
</evidence>
<dbReference type="PROSITE" id="PS51084">
    <property type="entry name" value="HIT_2"/>
    <property type="match status" value="1"/>
</dbReference>
<evidence type="ECO:0000256" key="2">
    <source>
        <dbReference type="ARBA" id="ARBA00022801"/>
    </source>
</evidence>
<evidence type="ECO:0000313" key="6">
    <source>
        <dbReference type="Proteomes" id="UP001623592"/>
    </source>
</evidence>
<protein>
    <submittedName>
        <fullName evidence="5">HIT family protein</fullName>
        <ecNumber evidence="5">2.1.1.-</ecNumber>
    </submittedName>
</protein>
<feature type="domain" description="HIT" evidence="4">
    <location>
        <begin position="1"/>
        <end position="107"/>
    </location>
</feature>
<keyword evidence="1" id="KW-0547">Nucleotide-binding</keyword>
<reference evidence="5 6" key="1">
    <citation type="submission" date="2024-11" db="EMBL/GenBank/DDBJ databases">
        <authorList>
            <person name="Heng Y.C."/>
            <person name="Lim A.C.H."/>
            <person name="Lee J.K.Y."/>
            <person name="Kittelmann S."/>
        </authorList>
    </citation>
    <scope>NUCLEOTIDE SEQUENCE [LARGE SCALE GENOMIC DNA]</scope>
    <source>
        <strain evidence="5 6">WILCCON 0114</strain>
    </source>
</reference>
<dbReference type="CDD" id="cd01275">
    <property type="entry name" value="FHIT"/>
    <property type="match status" value="1"/>
</dbReference>
<dbReference type="GO" id="GO:0008168">
    <property type="term" value="F:methyltransferase activity"/>
    <property type="evidence" value="ECO:0007669"/>
    <property type="project" value="UniProtKB-KW"/>
</dbReference>
<dbReference type="InterPro" id="IPR052908">
    <property type="entry name" value="AP-4-A_phosphorylase"/>
</dbReference>
<dbReference type="Pfam" id="PF01230">
    <property type="entry name" value="HIT"/>
    <property type="match status" value="1"/>
</dbReference>
<dbReference type="InterPro" id="IPR039383">
    <property type="entry name" value="FHIT"/>
</dbReference>
<evidence type="ECO:0000259" key="4">
    <source>
        <dbReference type="PROSITE" id="PS51084"/>
    </source>
</evidence>
<name>A0ABW8TDJ6_9CLOT</name>
<dbReference type="PANTHER" id="PTHR42997:SF1">
    <property type="entry name" value="AP-4-A PHOSPHORYLASE"/>
    <property type="match status" value="1"/>
</dbReference>
<dbReference type="PROSITE" id="PS00892">
    <property type="entry name" value="HIT_1"/>
    <property type="match status" value="1"/>
</dbReference>
<dbReference type="EMBL" id="JBJIAA010000006">
    <property type="protein sequence ID" value="MFL0250411.1"/>
    <property type="molecule type" value="Genomic_DNA"/>
</dbReference>
<dbReference type="EC" id="2.1.1.-" evidence="5"/>
<comment type="caution">
    <text evidence="5">The sequence shown here is derived from an EMBL/GenBank/DDBJ whole genome shotgun (WGS) entry which is preliminary data.</text>
</comment>
<dbReference type="InterPro" id="IPR011146">
    <property type="entry name" value="HIT-like"/>
</dbReference>
<dbReference type="InterPro" id="IPR019808">
    <property type="entry name" value="Histidine_triad_CS"/>
</dbReference>
<dbReference type="GO" id="GO:0032259">
    <property type="term" value="P:methylation"/>
    <property type="evidence" value="ECO:0007669"/>
    <property type="project" value="UniProtKB-KW"/>
</dbReference>
<accession>A0ABW8TDJ6</accession>
<dbReference type="Gene3D" id="3.30.428.10">
    <property type="entry name" value="HIT-like"/>
    <property type="match status" value="1"/>
</dbReference>
<keyword evidence="5" id="KW-0489">Methyltransferase</keyword>
<keyword evidence="2" id="KW-0378">Hydrolase</keyword>
<evidence type="ECO:0000256" key="1">
    <source>
        <dbReference type="ARBA" id="ARBA00022741"/>
    </source>
</evidence>
<dbReference type="Proteomes" id="UP001623592">
    <property type="component" value="Unassembled WGS sequence"/>
</dbReference>
<keyword evidence="6" id="KW-1185">Reference proteome</keyword>
<evidence type="ECO:0000313" key="5">
    <source>
        <dbReference type="EMBL" id="MFL0250411.1"/>
    </source>
</evidence>
<gene>
    <name evidence="5" type="ORF">ACJDT4_08235</name>
</gene>
<keyword evidence="5" id="KW-0808">Transferase</keyword>
<proteinExistence type="predicted"/>
<dbReference type="RefSeq" id="WP_406787081.1">
    <property type="nucleotide sequence ID" value="NZ_JBJIAA010000006.1"/>
</dbReference>
<organism evidence="5 6">
    <name type="scientific">Clostridium neuense</name>
    <dbReference type="NCBI Taxonomy" id="1728934"/>
    <lineage>
        <taxon>Bacteria</taxon>
        <taxon>Bacillati</taxon>
        <taxon>Bacillota</taxon>
        <taxon>Clostridia</taxon>
        <taxon>Eubacteriales</taxon>
        <taxon>Clostridiaceae</taxon>
        <taxon>Clostridium</taxon>
    </lineage>
</organism>
<dbReference type="SUPFAM" id="SSF54197">
    <property type="entry name" value="HIT-like"/>
    <property type="match status" value="1"/>
</dbReference>
<dbReference type="PANTHER" id="PTHR42997">
    <property type="entry name" value="HIT FAMILY HYDROLASE"/>
    <property type="match status" value="1"/>
</dbReference>